<dbReference type="InterPro" id="IPR000873">
    <property type="entry name" value="AMP-dep_synth/lig_dom"/>
</dbReference>
<gene>
    <name evidence="5" type="ORF">LK12_21840</name>
</gene>
<comment type="caution">
    <text evidence="5">The sequence shown here is derived from an EMBL/GenBank/DDBJ whole genome shotgun (WGS) entry which is preliminary data.</text>
</comment>
<dbReference type="InterPro" id="IPR042099">
    <property type="entry name" value="ANL_N_sf"/>
</dbReference>
<keyword evidence="2" id="KW-0436">Ligase</keyword>
<evidence type="ECO:0008006" key="7">
    <source>
        <dbReference type="Google" id="ProtNLM"/>
    </source>
</evidence>
<evidence type="ECO:0000256" key="2">
    <source>
        <dbReference type="ARBA" id="ARBA00022598"/>
    </source>
</evidence>
<dbReference type="InterPro" id="IPR020845">
    <property type="entry name" value="AMP-binding_CS"/>
</dbReference>
<keyword evidence="6" id="KW-1185">Reference proteome</keyword>
<dbReference type="Gene3D" id="3.40.50.12780">
    <property type="entry name" value="N-terminal domain of ligase-like"/>
    <property type="match status" value="1"/>
</dbReference>
<dbReference type="GO" id="GO:0006631">
    <property type="term" value="P:fatty acid metabolic process"/>
    <property type="evidence" value="ECO:0007669"/>
    <property type="project" value="TreeGrafter"/>
</dbReference>
<evidence type="ECO:0000313" key="5">
    <source>
        <dbReference type="EMBL" id="KHK89167.1"/>
    </source>
</evidence>
<evidence type="ECO:0000259" key="4">
    <source>
        <dbReference type="Pfam" id="PF13193"/>
    </source>
</evidence>
<dbReference type="PANTHER" id="PTHR43201">
    <property type="entry name" value="ACYL-COA SYNTHETASE"/>
    <property type="match status" value="1"/>
</dbReference>
<evidence type="ECO:0000259" key="3">
    <source>
        <dbReference type="Pfam" id="PF00501"/>
    </source>
</evidence>
<comment type="similarity">
    <text evidence="1">Belongs to the ATP-dependent AMP-binding enzyme family.</text>
</comment>
<evidence type="ECO:0000256" key="1">
    <source>
        <dbReference type="ARBA" id="ARBA00006432"/>
    </source>
</evidence>
<dbReference type="STRING" id="1348853.LK12_21840"/>
<protein>
    <recommendedName>
        <fullName evidence="7">AMP-dependent synthetase</fullName>
    </recommendedName>
</protein>
<dbReference type="Pfam" id="PF13193">
    <property type="entry name" value="AMP-binding_C"/>
    <property type="match status" value="1"/>
</dbReference>
<dbReference type="EMBL" id="JTDI01000008">
    <property type="protein sequence ID" value="KHK89167.1"/>
    <property type="molecule type" value="Genomic_DNA"/>
</dbReference>
<dbReference type="InterPro" id="IPR025110">
    <property type="entry name" value="AMP-bd_C"/>
</dbReference>
<dbReference type="PROSITE" id="PS00455">
    <property type="entry name" value="AMP_BINDING"/>
    <property type="match status" value="1"/>
</dbReference>
<organism evidence="5 6">
    <name type="scientific">Novosphingobium malaysiense</name>
    <dbReference type="NCBI Taxonomy" id="1348853"/>
    <lineage>
        <taxon>Bacteria</taxon>
        <taxon>Pseudomonadati</taxon>
        <taxon>Pseudomonadota</taxon>
        <taxon>Alphaproteobacteria</taxon>
        <taxon>Sphingomonadales</taxon>
        <taxon>Sphingomonadaceae</taxon>
        <taxon>Novosphingobium</taxon>
    </lineage>
</organism>
<dbReference type="Pfam" id="PF00501">
    <property type="entry name" value="AMP-binding"/>
    <property type="match status" value="1"/>
</dbReference>
<name>A0A0B1ZIL7_9SPHN</name>
<dbReference type="AlphaFoldDB" id="A0A0B1ZIL7"/>
<dbReference type="Proteomes" id="UP000031057">
    <property type="component" value="Unassembled WGS sequence"/>
</dbReference>
<dbReference type="RefSeq" id="WP_039289809.1">
    <property type="nucleotide sequence ID" value="NZ_JTDI01000008.1"/>
</dbReference>
<sequence length="529" mass="56757">MAILPAHHAPRAADYLAKGYWISGPAPDPLALAAQRSPEKTALIDRDGALNYAALDRLVDQFALALLTRGLGPGDRIAIQLPNVRAFAIAQQAALRIGAAYVPLLPQLRDADVEYALTASKARALVVPGIFKGFDHAAMAQRMPVEHVFVVGDSFEMALAEDNSAQAARLAALAVDPDALRVVLFTSGTESKPKGVLHSYNTQYFGLKRHVTYFGLGPDDVVMCVSPVGHGTGAVNGIEFAIHLGATVVLMESWNAASGLDVMRQHGATMMWGATTFYADLVRAAEGAPPLEHFRYAFTAGAPVPQQLPALVSERLGATLIAAYGQSEGQNITITRADDPIEKLLGSDGRFHDGIDWKLVDANRQPLPRDAEGEIAYRGPNVCLGYLDPAHTARAFDEDGYIYSGDLGRVDANGYLRITGRAKDIIIRGGENISPAEVEGLLFDHPMIDKISVIGFPDERLGERACAVILPAGSEKPEVADLVRHMAGKNVAKFKYPEAVLLVDEMPMTASGKIRKEVLRPLVLEACGS</sequence>
<feature type="domain" description="AMP-binding enzyme C-terminal" evidence="4">
    <location>
        <begin position="437"/>
        <end position="513"/>
    </location>
</feature>
<accession>A0A0B1ZIL7</accession>
<dbReference type="Gene3D" id="3.30.300.30">
    <property type="match status" value="1"/>
</dbReference>
<dbReference type="InterPro" id="IPR045851">
    <property type="entry name" value="AMP-bd_C_sf"/>
</dbReference>
<reference evidence="5 6" key="1">
    <citation type="submission" date="2014-10" db="EMBL/GenBank/DDBJ databases">
        <title>Genome sequence of Novosphingobium malaysiense MUSC 273(T).</title>
        <authorList>
            <person name="Lee L.-H."/>
        </authorList>
    </citation>
    <scope>NUCLEOTIDE SEQUENCE [LARGE SCALE GENOMIC DNA]</scope>
    <source>
        <strain evidence="5 6">MUSC 273</strain>
    </source>
</reference>
<dbReference type="GO" id="GO:0031956">
    <property type="term" value="F:medium-chain fatty acid-CoA ligase activity"/>
    <property type="evidence" value="ECO:0007669"/>
    <property type="project" value="TreeGrafter"/>
</dbReference>
<proteinExistence type="inferred from homology"/>
<dbReference type="PANTHER" id="PTHR43201:SF5">
    <property type="entry name" value="MEDIUM-CHAIN ACYL-COA LIGASE ACSF2, MITOCHONDRIAL"/>
    <property type="match status" value="1"/>
</dbReference>
<dbReference type="SUPFAM" id="SSF56801">
    <property type="entry name" value="Acetyl-CoA synthetase-like"/>
    <property type="match status" value="1"/>
</dbReference>
<evidence type="ECO:0000313" key="6">
    <source>
        <dbReference type="Proteomes" id="UP000031057"/>
    </source>
</evidence>
<feature type="domain" description="AMP-dependent synthetase/ligase" evidence="3">
    <location>
        <begin position="33"/>
        <end position="387"/>
    </location>
</feature>